<evidence type="ECO:0000259" key="2">
    <source>
        <dbReference type="PROSITE" id="PS50835"/>
    </source>
</evidence>
<dbReference type="InterPro" id="IPR036179">
    <property type="entry name" value="Ig-like_dom_sf"/>
</dbReference>
<dbReference type="SUPFAM" id="SSF53098">
    <property type="entry name" value="Ribonuclease H-like"/>
    <property type="match status" value="1"/>
</dbReference>
<dbReference type="Pfam" id="PF07654">
    <property type="entry name" value="C1-set"/>
    <property type="match status" value="1"/>
</dbReference>
<dbReference type="Proteomes" id="UP001557470">
    <property type="component" value="Unassembled WGS sequence"/>
</dbReference>
<keyword evidence="4" id="KW-1185">Reference proteome</keyword>
<sequence length="407" mass="45225">MPLSAKTVKDRTIKMAEDITRQQIKDINSAVAYSIACDESKDKGDIEQIALFCRYVNSAGPQEEIIELIPLKGQTRGEDICEAVLNCLRAKGINTTHLVLVATDGAPSMTGAQKGFVALLQKSLDRKLLTFHCILHQEALCAQTFPPEYTEVMNVVIQIVNKIMAKSLNHRQFRSLLDELESTYSDLQLHNKVRWLSRGEVLKRFAACLEEVKTFLGSKGLTFPELERPEWLEKLHFMVDMTAHLNTLNTALQGKGRTALHMLEEVLAFERKLTVLARDLQKVIGIVSLWLTFGSGTRLDVGSNTAPTLTVLPPSSEELSSTTTATLTCLANKGFPSDWTLSWKVDGTNKKQESSSSVWEKDGLYSWSSTLTLTAQEWTKVGEVTCEAQKSSQTPVTKTLRRADCSG</sequence>
<reference evidence="3 4" key="1">
    <citation type="submission" date="2024-06" db="EMBL/GenBank/DDBJ databases">
        <authorList>
            <person name="Pan Q."/>
            <person name="Wen M."/>
            <person name="Jouanno E."/>
            <person name="Zahm M."/>
            <person name="Klopp C."/>
            <person name="Cabau C."/>
            <person name="Louis A."/>
            <person name="Berthelot C."/>
            <person name="Parey E."/>
            <person name="Roest Crollius H."/>
            <person name="Montfort J."/>
            <person name="Robinson-Rechavi M."/>
            <person name="Bouchez O."/>
            <person name="Lampietro C."/>
            <person name="Lopez Roques C."/>
            <person name="Donnadieu C."/>
            <person name="Postlethwait J."/>
            <person name="Bobe J."/>
            <person name="Verreycken H."/>
            <person name="Guiguen Y."/>
        </authorList>
    </citation>
    <scope>NUCLEOTIDE SEQUENCE [LARGE SCALE GENOMIC DNA]</scope>
    <source>
        <strain evidence="3">Up_M1</strain>
        <tissue evidence="3">Testis</tissue>
    </source>
</reference>
<dbReference type="SUPFAM" id="SSF48726">
    <property type="entry name" value="Immunoglobulin"/>
    <property type="match status" value="1"/>
</dbReference>
<accession>A0ABD0XFD5</accession>
<dbReference type="SMART" id="SM00407">
    <property type="entry name" value="IGc1"/>
    <property type="match status" value="1"/>
</dbReference>
<dbReference type="InterPro" id="IPR003597">
    <property type="entry name" value="Ig_C1-set"/>
</dbReference>
<dbReference type="InterPro" id="IPR007110">
    <property type="entry name" value="Ig-like_dom"/>
</dbReference>
<dbReference type="AlphaFoldDB" id="A0ABD0XFD5"/>
<evidence type="ECO:0000313" key="3">
    <source>
        <dbReference type="EMBL" id="KAL1007606.1"/>
    </source>
</evidence>
<dbReference type="PANTHER" id="PTHR45913">
    <property type="entry name" value="EPM2A-INTERACTING PROTEIN 1"/>
    <property type="match status" value="1"/>
</dbReference>
<evidence type="ECO:0000313" key="4">
    <source>
        <dbReference type="Proteomes" id="UP001557470"/>
    </source>
</evidence>
<comment type="caution">
    <text evidence="3">The sequence shown here is derived from an EMBL/GenBank/DDBJ whole genome shotgun (WGS) entry which is preliminary data.</text>
</comment>
<name>A0ABD0XFD5_UMBPY</name>
<dbReference type="PANTHER" id="PTHR45913:SF10">
    <property type="entry name" value="DUF4371 DOMAIN-CONTAINING PROTEIN"/>
    <property type="match status" value="1"/>
</dbReference>
<dbReference type="Gene3D" id="2.60.40.10">
    <property type="entry name" value="Immunoglobulins"/>
    <property type="match status" value="1"/>
</dbReference>
<protein>
    <recommendedName>
        <fullName evidence="2">Ig-like domain-containing protein</fullName>
    </recommendedName>
</protein>
<evidence type="ECO:0000256" key="1">
    <source>
        <dbReference type="ARBA" id="ARBA00023157"/>
    </source>
</evidence>
<dbReference type="FunFam" id="2.60.40.10:FF:000283">
    <property type="entry name" value="Immunoglobulin kappa constant"/>
    <property type="match status" value="1"/>
</dbReference>
<dbReference type="EMBL" id="JAGEUA010000002">
    <property type="protein sequence ID" value="KAL1007606.1"/>
    <property type="molecule type" value="Genomic_DNA"/>
</dbReference>
<proteinExistence type="predicted"/>
<gene>
    <name evidence="3" type="ORF">UPYG_G00089010</name>
</gene>
<organism evidence="3 4">
    <name type="scientific">Umbra pygmaea</name>
    <name type="common">Eastern mudminnow</name>
    <dbReference type="NCBI Taxonomy" id="75934"/>
    <lineage>
        <taxon>Eukaryota</taxon>
        <taxon>Metazoa</taxon>
        <taxon>Chordata</taxon>
        <taxon>Craniata</taxon>
        <taxon>Vertebrata</taxon>
        <taxon>Euteleostomi</taxon>
        <taxon>Actinopterygii</taxon>
        <taxon>Neopterygii</taxon>
        <taxon>Teleostei</taxon>
        <taxon>Protacanthopterygii</taxon>
        <taxon>Esociformes</taxon>
        <taxon>Umbridae</taxon>
        <taxon>Umbra</taxon>
    </lineage>
</organism>
<keyword evidence="1" id="KW-1015">Disulfide bond</keyword>
<dbReference type="InterPro" id="IPR012337">
    <property type="entry name" value="RNaseH-like_sf"/>
</dbReference>
<dbReference type="InterPro" id="IPR013783">
    <property type="entry name" value="Ig-like_fold"/>
</dbReference>
<dbReference type="PROSITE" id="PS50835">
    <property type="entry name" value="IG_LIKE"/>
    <property type="match status" value="1"/>
</dbReference>
<feature type="domain" description="Ig-like" evidence="2">
    <location>
        <begin position="307"/>
        <end position="397"/>
    </location>
</feature>